<comment type="caution">
    <text evidence="1">The sequence shown here is derived from an EMBL/GenBank/DDBJ whole genome shotgun (WGS) entry which is preliminary data.</text>
</comment>
<sequence>MANTPTKPVLASPRTAEKLLDIYFLDMRSALLETAATLDRIERAENGSDIFRDPRIGKLVEACEILKDGKKNRAEQFLVLFSDPLE</sequence>
<evidence type="ECO:0000313" key="1">
    <source>
        <dbReference type="EMBL" id="MBC8178042.1"/>
    </source>
</evidence>
<organism evidence="1 2">
    <name type="scientific">Candidatus Desulfacyla euxinica</name>
    <dbReference type="NCBI Taxonomy" id="2841693"/>
    <lineage>
        <taxon>Bacteria</taxon>
        <taxon>Deltaproteobacteria</taxon>
        <taxon>Candidatus Desulfacyla</taxon>
    </lineage>
</organism>
<gene>
    <name evidence="1" type="ORF">H8E19_11615</name>
</gene>
<reference evidence="1 2" key="1">
    <citation type="submission" date="2020-08" db="EMBL/GenBank/DDBJ databases">
        <title>Bridging the membrane lipid divide: bacteria of the FCB group superphylum have the potential to synthesize archaeal ether lipids.</title>
        <authorList>
            <person name="Villanueva L."/>
            <person name="Von Meijenfeldt F.A.B."/>
            <person name="Westbye A.B."/>
            <person name="Yadav S."/>
            <person name="Hopmans E.C."/>
            <person name="Dutilh B.E."/>
            <person name="Sinninghe Damste J.S."/>
        </authorList>
    </citation>
    <scope>NUCLEOTIDE SEQUENCE [LARGE SCALE GENOMIC DNA]</scope>
    <source>
        <strain evidence="1">NIOZ-UU27</strain>
    </source>
</reference>
<dbReference type="EMBL" id="JACNJD010000252">
    <property type="protein sequence ID" value="MBC8178042.1"/>
    <property type="molecule type" value="Genomic_DNA"/>
</dbReference>
<proteinExistence type="predicted"/>
<dbReference type="AlphaFoldDB" id="A0A8J6T4X9"/>
<name>A0A8J6T4X9_9DELT</name>
<evidence type="ECO:0000313" key="2">
    <source>
        <dbReference type="Proteomes" id="UP000650524"/>
    </source>
</evidence>
<accession>A0A8J6T4X9</accession>
<protein>
    <submittedName>
        <fullName evidence="1">Uncharacterized protein</fullName>
    </submittedName>
</protein>
<dbReference type="Proteomes" id="UP000650524">
    <property type="component" value="Unassembled WGS sequence"/>
</dbReference>